<organism evidence="6 7">
    <name type="scientific">Planobispora rosea</name>
    <dbReference type="NCBI Taxonomy" id="35762"/>
    <lineage>
        <taxon>Bacteria</taxon>
        <taxon>Bacillati</taxon>
        <taxon>Actinomycetota</taxon>
        <taxon>Actinomycetes</taxon>
        <taxon>Streptosporangiales</taxon>
        <taxon>Streptosporangiaceae</taxon>
        <taxon>Planobispora</taxon>
    </lineage>
</organism>
<feature type="compositionally biased region" description="Polar residues" evidence="5">
    <location>
        <begin position="7"/>
        <end position="16"/>
    </location>
</feature>
<protein>
    <submittedName>
        <fullName evidence="6">Peptidase</fullName>
    </submittedName>
</protein>
<keyword evidence="7" id="KW-1185">Reference proteome</keyword>
<evidence type="ECO:0000256" key="5">
    <source>
        <dbReference type="SAM" id="MobiDB-lite"/>
    </source>
</evidence>
<dbReference type="Pfam" id="PF04228">
    <property type="entry name" value="Zn_peptidase"/>
    <property type="match status" value="1"/>
</dbReference>
<dbReference type="PANTHER" id="PTHR30168">
    <property type="entry name" value="PUTATIVE MEMBRANE PROTEIN YPFJ"/>
    <property type="match status" value="1"/>
</dbReference>
<comment type="caution">
    <text evidence="6">The sequence shown here is derived from an EMBL/GenBank/DDBJ whole genome shotgun (WGS) entry which is preliminary data.</text>
</comment>
<evidence type="ECO:0000256" key="1">
    <source>
        <dbReference type="ARBA" id="ARBA00004167"/>
    </source>
</evidence>
<evidence type="ECO:0000256" key="3">
    <source>
        <dbReference type="ARBA" id="ARBA00022989"/>
    </source>
</evidence>
<evidence type="ECO:0000313" key="6">
    <source>
        <dbReference type="EMBL" id="GIH82995.1"/>
    </source>
</evidence>
<comment type="subcellular location">
    <subcellularLocation>
        <location evidence="1">Membrane</location>
        <topology evidence="1">Single-pass membrane protein</topology>
    </subcellularLocation>
</comment>
<dbReference type="RefSeq" id="WP_068924903.1">
    <property type="nucleotide sequence ID" value="NZ_BMQP01000003.1"/>
</dbReference>
<dbReference type="EMBL" id="BOOI01000011">
    <property type="protein sequence ID" value="GIH82995.1"/>
    <property type="molecule type" value="Genomic_DNA"/>
</dbReference>
<keyword evidence="4" id="KW-0472">Membrane</keyword>
<dbReference type="InterPro" id="IPR007343">
    <property type="entry name" value="Uncharacterised_pept_Zn_put"/>
</dbReference>
<sequence>MVPVGTAQAQPGQSVVQGRAAATDNPLYRTGAMPVLRCPAGTIRAGSASSYRSFMSRVNRCLGRAWTIQFRRAGLPFSPPKLRFVTSRVGSPCGRWPAGAGGYYCSTDRTMYIGVTRKVLKNPYGPNHAQFMAHEYAHHVQHLAGILPYYAQATWRATSPGRLAFSRRLELQADCLASAFLRGAATDLKVTREHWNAMIEWTAENGHKAWPTNDHGLGRSQALWMQRGFASGSPASCNTWTAARSKVS</sequence>
<proteinExistence type="predicted"/>
<name>A0A8J3RX95_PLARO</name>
<dbReference type="PANTHER" id="PTHR30168:SF0">
    <property type="entry name" value="INNER MEMBRANE PROTEIN"/>
    <property type="match status" value="1"/>
</dbReference>
<evidence type="ECO:0000313" key="7">
    <source>
        <dbReference type="Proteomes" id="UP000655044"/>
    </source>
</evidence>
<dbReference type="Proteomes" id="UP000655044">
    <property type="component" value="Unassembled WGS sequence"/>
</dbReference>
<dbReference type="GO" id="GO:0016020">
    <property type="term" value="C:membrane"/>
    <property type="evidence" value="ECO:0007669"/>
    <property type="project" value="UniProtKB-SubCell"/>
</dbReference>
<dbReference type="AlphaFoldDB" id="A0A8J3RX95"/>
<accession>A0A8J3RX95</accession>
<reference evidence="6" key="1">
    <citation type="submission" date="2021-01" db="EMBL/GenBank/DDBJ databases">
        <title>Whole genome shotgun sequence of Planobispora rosea NBRC 15558.</title>
        <authorList>
            <person name="Komaki H."/>
            <person name="Tamura T."/>
        </authorList>
    </citation>
    <scope>NUCLEOTIDE SEQUENCE</scope>
    <source>
        <strain evidence="6">NBRC 15558</strain>
    </source>
</reference>
<keyword evidence="2" id="KW-0812">Transmembrane</keyword>
<feature type="region of interest" description="Disordered" evidence="5">
    <location>
        <begin position="1"/>
        <end position="20"/>
    </location>
</feature>
<gene>
    <name evidence="6" type="ORF">Pro02_14030</name>
</gene>
<evidence type="ECO:0000256" key="4">
    <source>
        <dbReference type="ARBA" id="ARBA00023136"/>
    </source>
</evidence>
<keyword evidence="3" id="KW-1133">Transmembrane helix</keyword>
<evidence type="ECO:0000256" key="2">
    <source>
        <dbReference type="ARBA" id="ARBA00022692"/>
    </source>
</evidence>